<dbReference type="CDD" id="cd19165">
    <property type="entry name" value="HemeO"/>
    <property type="match status" value="1"/>
</dbReference>
<dbReference type="GO" id="GO:0046872">
    <property type="term" value="F:metal ion binding"/>
    <property type="evidence" value="ECO:0007669"/>
    <property type="project" value="UniProtKB-KW"/>
</dbReference>
<dbReference type="GO" id="GO:0006788">
    <property type="term" value="P:heme oxidation"/>
    <property type="evidence" value="ECO:0007669"/>
    <property type="project" value="InterPro"/>
</dbReference>
<dbReference type="InterPro" id="IPR016084">
    <property type="entry name" value="Haem_Oase-like_multi-hlx"/>
</dbReference>
<dbReference type="InterPro" id="IPR016053">
    <property type="entry name" value="Haem_Oase-like"/>
</dbReference>
<proteinExistence type="evidence at transcript level"/>
<dbReference type="AlphaFoldDB" id="A0A6A7FUD6"/>
<dbReference type="PRINTS" id="PR00088">
    <property type="entry name" value="HAEMOXYGNASE"/>
</dbReference>
<accession>A0A6A7FUD6</accession>
<keyword evidence="4" id="KW-0812">Transmembrane</keyword>
<evidence type="ECO:0000256" key="1">
    <source>
        <dbReference type="ARBA" id="ARBA00022617"/>
    </source>
</evidence>
<dbReference type="GO" id="GO:0020037">
    <property type="term" value="F:heme binding"/>
    <property type="evidence" value="ECO:0007669"/>
    <property type="project" value="TreeGrafter"/>
</dbReference>
<feature type="transmembrane region" description="Helical" evidence="4">
    <location>
        <begin position="378"/>
        <end position="397"/>
    </location>
</feature>
<keyword evidence="3" id="KW-0408">Iron</keyword>
<keyword evidence="2" id="KW-0479">Metal-binding</keyword>
<dbReference type="Gene3D" id="1.20.910.10">
    <property type="entry name" value="Heme oxygenase-like"/>
    <property type="match status" value="1"/>
</dbReference>
<dbReference type="Pfam" id="PF01126">
    <property type="entry name" value="Heme_oxygenase"/>
    <property type="match status" value="1"/>
</dbReference>
<dbReference type="SUPFAM" id="SSF48613">
    <property type="entry name" value="Heme oxygenase-like"/>
    <property type="match status" value="1"/>
</dbReference>
<protein>
    <submittedName>
        <fullName evidence="5">Heme oxygenase</fullName>
    </submittedName>
</protein>
<dbReference type="GO" id="GO:0042167">
    <property type="term" value="P:heme catabolic process"/>
    <property type="evidence" value="ECO:0007669"/>
    <property type="project" value="TreeGrafter"/>
</dbReference>
<name>A0A6A7FUD6_9CRUS</name>
<dbReference type="GO" id="GO:0006979">
    <property type="term" value="P:response to oxidative stress"/>
    <property type="evidence" value="ECO:0007669"/>
    <property type="project" value="TreeGrafter"/>
</dbReference>
<dbReference type="PANTHER" id="PTHR10720:SF0">
    <property type="entry name" value="HEME OXYGENASE"/>
    <property type="match status" value="1"/>
</dbReference>
<dbReference type="GO" id="GO:0004392">
    <property type="term" value="F:heme oxygenase (decyclizing) activity"/>
    <property type="evidence" value="ECO:0007669"/>
    <property type="project" value="InterPro"/>
</dbReference>
<organism evidence="5">
    <name type="scientific">Hirondellea gigas</name>
    <dbReference type="NCBI Taxonomy" id="1518452"/>
    <lineage>
        <taxon>Eukaryota</taxon>
        <taxon>Metazoa</taxon>
        <taxon>Ecdysozoa</taxon>
        <taxon>Arthropoda</taxon>
        <taxon>Crustacea</taxon>
        <taxon>Multicrustacea</taxon>
        <taxon>Malacostraca</taxon>
        <taxon>Eumalacostraca</taxon>
        <taxon>Peracarida</taxon>
        <taxon>Amphipoda</taxon>
        <taxon>Amphilochidea</taxon>
        <taxon>Lysianassida</taxon>
        <taxon>Lysianassidira</taxon>
        <taxon>Lysianassoidea</taxon>
        <taxon>Lysianassidae</taxon>
        <taxon>Hirondellea</taxon>
    </lineage>
</organism>
<keyword evidence="4" id="KW-1133">Transmembrane helix</keyword>
<evidence type="ECO:0000256" key="4">
    <source>
        <dbReference type="SAM" id="Phobius"/>
    </source>
</evidence>
<evidence type="ECO:0000256" key="3">
    <source>
        <dbReference type="ARBA" id="ARBA00023004"/>
    </source>
</evidence>
<reference evidence="5" key="1">
    <citation type="submission" date="2017-11" db="EMBL/GenBank/DDBJ databases">
        <title>The sensing device of the deep-sea amphipod.</title>
        <authorList>
            <person name="Kobayashi H."/>
            <person name="Nagahama T."/>
            <person name="Arai W."/>
            <person name="Sasagawa Y."/>
            <person name="Umeda M."/>
            <person name="Hayashi T."/>
            <person name="Nikaido I."/>
            <person name="Watanabe H."/>
            <person name="Oguri K."/>
            <person name="Kitazato H."/>
            <person name="Fujioka K."/>
            <person name="Kido Y."/>
            <person name="Takami H."/>
        </authorList>
    </citation>
    <scope>NUCLEOTIDE SEQUENCE</scope>
    <source>
        <tissue evidence="5">Whole body</tissue>
    </source>
</reference>
<dbReference type="PANTHER" id="PTHR10720">
    <property type="entry name" value="HEME OXYGENASE"/>
    <property type="match status" value="1"/>
</dbReference>
<dbReference type="InterPro" id="IPR002051">
    <property type="entry name" value="Haem_Oase"/>
</dbReference>
<evidence type="ECO:0000313" key="5">
    <source>
        <dbReference type="EMBL" id="LAC22098.1"/>
    </source>
</evidence>
<keyword evidence="1" id="KW-0349">Heme</keyword>
<sequence length="404" mass="46290">MVEAIRKCPAFEDGCSFSKRMENRLNECKAFKNGCPFKDVRTQKEIAEIMKTIPISHHATKGTASSGDEIDIAATMKQMIGDIRKTSFDLNQQMGKCPIFSSDSVVDGLNNEAAKVLRDLDMVLTEEDIPEEKSDLEFSKSIKNESWEAHEHATTHPFMNIFMKGDISFEQYRQFVQNLYFVYLTLESEMDRNAQNEIINAIHMPKILSRVALFENDLSYLFGENWRSLISPSDSINKYTKRIQFIGENHPELLVAHHYIRYMGDLSGAQILGRKAQKIFSLPESGIGINFVKFSELPTKEEMFQFKNRYRKILDNLPLSEKIQKEIIDEVNLAFTLNTDFFSEMVLVKDTNATPPPAPEISRESIPSSNFNSFTNSVFVSLTILGAISASLFLYYYNEHNYHQ</sequence>
<dbReference type="EMBL" id="IACT01002840">
    <property type="protein sequence ID" value="LAC22098.1"/>
    <property type="molecule type" value="mRNA"/>
</dbReference>
<evidence type="ECO:0000256" key="2">
    <source>
        <dbReference type="ARBA" id="ARBA00022723"/>
    </source>
</evidence>
<keyword evidence="4" id="KW-0472">Membrane</keyword>